<dbReference type="OrthoDB" id="8225825at2"/>
<dbReference type="InterPro" id="IPR012349">
    <property type="entry name" value="Split_barrel_FMN-bd"/>
</dbReference>
<sequence>MTDLRDVKEHKDLANVPDLNAQVIADFRANGGRVGGPYEGARIILVHHVGEKTGTQYVSPMTYFPQDDGSIVVVASNRGAPKNPSWYRNLMANPRTEVEVGVERFPVMAEEITGKARDAVWAQVVAQIPAVIEYQKKTSRMIPLLRFVRLD</sequence>
<dbReference type="InParanoid" id="A0A1I5GMD1"/>
<proteinExistence type="inferred from homology"/>
<protein>
    <submittedName>
        <fullName evidence="3">Deazaflavin-dependent oxidoreductase, nitroreductase family</fullName>
    </submittedName>
</protein>
<dbReference type="PANTHER" id="PTHR39428:SF1">
    <property type="entry name" value="F420H(2)-DEPENDENT QUINONE REDUCTASE RV1261C"/>
    <property type="match status" value="1"/>
</dbReference>
<dbReference type="RefSeq" id="WP_075021534.1">
    <property type="nucleotide sequence ID" value="NZ_FOVH01000005.1"/>
</dbReference>
<dbReference type="NCBIfam" id="TIGR00026">
    <property type="entry name" value="hi_GC_TIGR00026"/>
    <property type="match status" value="1"/>
</dbReference>
<dbReference type="Pfam" id="PF04075">
    <property type="entry name" value="F420H2_quin_red"/>
    <property type="match status" value="1"/>
</dbReference>
<dbReference type="InterPro" id="IPR004378">
    <property type="entry name" value="F420H2_quin_Rdtase"/>
</dbReference>
<name>A0A1I5GMD1_9ACTN</name>
<evidence type="ECO:0000256" key="1">
    <source>
        <dbReference type="ARBA" id="ARBA00008710"/>
    </source>
</evidence>
<evidence type="ECO:0000313" key="4">
    <source>
        <dbReference type="Proteomes" id="UP000183413"/>
    </source>
</evidence>
<dbReference type="Proteomes" id="UP000183413">
    <property type="component" value="Unassembled WGS sequence"/>
</dbReference>
<comment type="catalytic activity">
    <reaction evidence="2">
        <text>oxidized coenzyme F420-(gamma-L-Glu)(n) + a quinol + H(+) = reduced coenzyme F420-(gamma-L-Glu)(n) + a quinone</text>
        <dbReference type="Rhea" id="RHEA:39663"/>
        <dbReference type="Rhea" id="RHEA-COMP:12939"/>
        <dbReference type="Rhea" id="RHEA-COMP:14378"/>
        <dbReference type="ChEBI" id="CHEBI:15378"/>
        <dbReference type="ChEBI" id="CHEBI:24646"/>
        <dbReference type="ChEBI" id="CHEBI:132124"/>
        <dbReference type="ChEBI" id="CHEBI:133980"/>
        <dbReference type="ChEBI" id="CHEBI:139511"/>
    </reaction>
</comment>
<dbReference type="GO" id="GO:0070967">
    <property type="term" value="F:coenzyme F420 binding"/>
    <property type="evidence" value="ECO:0007669"/>
    <property type="project" value="TreeGrafter"/>
</dbReference>
<accession>A0A1I5GMD1</accession>
<dbReference type="AlphaFoldDB" id="A0A1I5GMD1"/>
<evidence type="ECO:0000256" key="2">
    <source>
        <dbReference type="ARBA" id="ARBA00049106"/>
    </source>
</evidence>
<reference evidence="3 4" key="1">
    <citation type="submission" date="2016-10" db="EMBL/GenBank/DDBJ databases">
        <authorList>
            <person name="de Groot N.N."/>
        </authorList>
    </citation>
    <scope>NUCLEOTIDE SEQUENCE [LARGE SCALE GENOMIC DNA]</scope>
    <source>
        <strain evidence="3 4">DSM 43067</strain>
    </source>
</reference>
<dbReference type="SUPFAM" id="SSF50475">
    <property type="entry name" value="FMN-binding split barrel"/>
    <property type="match status" value="1"/>
</dbReference>
<dbReference type="PANTHER" id="PTHR39428">
    <property type="entry name" value="F420H(2)-DEPENDENT QUINONE REDUCTASE RV1261C"/>
    <property type="match status" value="1"/>
</dbReference>
<dbReference type="GO" id="GO:0005886">
    <property type="term" value="C:plasma membrane"/>
    <property type="evidence" value="ECO:0007669"/>
    <property type="project" value="TreeGrafter"/>
</dbReference>
<keyword evidence="4" id="KW-1185">Reference proteome</keyword>
<dbReference type="Gene3D" id="2.30.110.10">
    <property type="entry name" value="Electron Transport, Fmn-binding Protein, Chain A"/>
    <property type="match status" value="1"/>
</dbReference>
<evidence type="ECO:0000313" key="3">
    <source>
        <dbReference type="EMBL" id="SFO37103.1"/>
    </source>
</evidence>
<dbReference type="EMBL" id="FOVH01000005">
    <property type="protein sequence ID" value="SFO37103.1"/>
    <property type="molecule type" value="Genomic_DNA"/>
</dbReference>
<organism evidence="3 4">
    <name type="scientific">Actinomadura madurae</name>
    <dbReference type="NCBI Taxonomy" id="1993"/>
    <lineage>
        <taxon>Bacteria</taxon>
        <taxon>Bacillati</taxon>
        <taxon>Actinomycetota</taxon>
        <taxon>Actinomycetes</taxon>
        <taxon>Streptosporangiales</taxon>
        <taxon>Thermomonosporaceae</taxon>
        <taxon>Actinomadura</taxon>
    </lineage>
</organism>
<dbReference type="GO" id="GO:0016491">
    <property type="term" value="F:oxidoreductase activity"/>
    <property type="evidence" value="ECO:0007669"/>
    <property type="project" value="InterPro"/>
</dbReference>
<comment type="similarity">
    <text evidence="1">Belongs to the F420H(2)-dependent quinone reductase family.</text>
</comment>
<gene>
    <name evidence="3" type="ORF">SAMN04489713_105286</name>
</gene>
<dbReference type="STRING" id="1993.SAMN04489713_105286"/>